<dbReference type="InterPro" id="IPR045143">
    <property type="entry name" value="Spc25"/>
</dbReference>
<dbReference type="GO" id="GO:0051301">
    <property type="term" value="P:cell division"/>
    <property type="evidence" value="ECO:0007669"/>
    <property type="project" value="UniProtKB-UniRule"/>
</dbReference>
<keyword evidence="5 9" id="KW-0995">Kinetochore</keyword>
<organism evidence="12 13">
    <name type="scientific">Mucor circinelloides f. lusitanicus</name>
    <name type="common">Mucor racemosus var. lusitanicus</name>
    <dbReference type="NCBI Taxonomy" id="29924"/>
    <lineage>
        <taxon>Eukaryota</taxon>
        <taxon>Fungi</taxon>
        <taxon>Fungi incertae sedis</taxon>
        <taxon>Mucoromycota</taxon>
        <taxon>Mucoromycotina</taxon>
        <taxon>Mucoromycetes</taxon>
        <taxon>Mucorales</taxon>
        <taxon>Mucorineae</taxon>
        <taxon>Mucoraceae</taxon>
        <taxon>Mucor</taxon>
    </lineage>
</organism>
<keyword evidence="8 9" id="KW-0137">Centromere</keyword>
<dbReference type="PANTHER" id="PTHR14281">
    <property type="entry name" value="KINETOCHORE PROTEIN SPC25-RELATED"/>
    <property type="match status" value="1"/>
</dbReference>
<name>A0A8H4BP02_MUCCL</name>
<evidence type="ECO:0000256" key="1">
    <source>
        <dbReference type="ARBA" id="ARBA00006379"/>
    </source>
</evidence>
<dbReference type="EMBL" id="JAAECE010000002">
    <property type="protein sequence ID" value="KAF1805718.1"/>
    <property type="molecule type" value="Genomic_DNA"/>
</dbReference>
<keyword evidence="9" id="KW-0539">Nucleus</keyword>
<evidence type="ECO:0000256" key="2">
    <source>
        <dbReference type="ARBA" id="ARBA00022454"/>
    </source>
</evidence>
<keyword evidence="6 10" id="KW-0175">Coiled coil</keyword>
<dbReference type="CDD" id="cd23784">
    <property type="entry name" value="RWD_Spc25"/>
    <property type="match status" value="1"/>
</dbReference>
<feature type="coiled-coil region" evidence="10">
    <location>
        <begin position="57"/>
        <end position="120"/>
    </location>
</feature>
<evidence type="ECO:0000313" key="13">
    <source>
        <dbReference type="Proteomes" id="UP000469890"/>
    </source>
</evidence>
<dbReference type="Pfam" id="PF08234">
    <property type="entry name" value="Spindle_Spc25"/>
    <property type="match status" value="1"/>
</dbReference>
<comment type="similarity">
    <text evidence="1 9">Belongs to the SPC25 family.</text>
</comment>
<evidence type="ECO:0000313" key="12">
    <source>
        <dbReference type="EMBL" id="KAF1805718.1"/>
    </source>
</evidence>
<dbReference type="GO" id="GO:0031262">
    <property type="term" value="C:Ndc80 complex"/>
    <property type="evidence" value="ECO:0007669"/>
    <property type="project" value="InterPro"/>
</dbReference>
<dbReference type="GO" id="GO:0005634">
    <property type="term" value="C:nucleus"/>
    <property type="evidence" value="ECO:0007669"/>
    <property type="project" value="UniProtKB-SubCell"/>
</dbReference>
<comment type="function">
    <text evidence="9">Acts as a component of the essential kinetochore-associated NDC80 complex, which is required for chromosome segregation and spindle checkpoint activity.</text>
</comment>
<evidence type="ECO:0000256" key="9">
    <source>
        <dbReference type="RuleBase" id="RU367150"/>
    </source>
</evidence>
<comment type="subcellular location">
    <subcellularLocation>
        <location evidence="9">Nucleus</location>
    </subcellularLocation>
    <subcellularLocation>
        <location evidence="9">Chromosome</location>
        <location evidence="9">Centromere</location>
        <location evidence="9">Kinetochore</location>
    </subcellularLocation>
</comment>
<evidence type="ECO:0000256" key="10">
    <source>
        <dbReference type="SAM" id="Coils"/>
    </source>
</evidence>
<evidence type="ECO:0000256" key="4">
    <source>
        <dbReference type="ARBA" id="ARBA00022776"/>
    </source>
</evidence>
<proteinExistence type="inferred from homology"/>
<dbReference type="GO" id="GO:0007059">
    <property type="term" value="P:chromosome segregation"/>
    <property type="evidence" value="ECO:0007669"/>
    <property type="project" value="InterPro"/>
</dbReference>
<feature type="domain" description="Chromosome segregation protein Spc25 C-terminal" evidence="11">
    <location>
        <begin position="166"/>
        <end position="234"/>
    </location>
</feature>
<sequence>MLNSTLHTKGAIQYNDLLRDFNEHMKRMKLTTLSIQQAIEANRTLVVKKNEEFPEIRKNMEEKKIELQQSIAKMQHNVVQEQQDLDTIRQAFAPKELERRERIQERHQQFESMVERKNQLHDRISQKRKEQSEAIKAERDNALLTELELQAFRHALQLEIVNAYGALRFEFKCISKQAPEKIYHVALTITETNVYTVVACQPDSVLPRVLKELDVLNQDRELFNFIKKVRHIFRQSANA</sequence>
<keyword evidence="4 9" id="KW-0498">Mitosis</keyword>
<accession>A0A8H4BP02</accession>
<evidence type="ECO:0000256" key="8">
    <source>
        <dbReference type="ARBA" id="ARBA00023328"/>
    </source>
</evidence>
<evidence type="ECO:0000256" key="3">
    <source>
        <dbReference type="ARBA" id="ARBA00022618"/>
    </source>
</evidence>
<dbReference type="AlphaFoldDB" id="A0A8H4BP02"/>
<gene>
    <name evidence="12" type="ORF">FB192DRAFT_1434084</name>
</gene>
<comment type="caution">
    <text evidence="12">The sequence shown here is derived from an EMBL/GenBank/DDBJ whole genome shotgun (WGS) entry which is preliminary data.</text>
</comment>
<evidence type="ECO:0000256" key="6">
    <source>
        <dbReference type="ARBA" id="ARBA00023054"/>
    </source>
</evidence>
<dbReference type="Gene3D" id="3.30.457.50">
    <property type="entry name" value="Chromosome segregation protein Spc25"/>
    <property type="match status" value="1"/>
</dbReference>
<reference evidence="12 13" key="1">
    <citation type="submission" date="2019-09" db="EMBL/GenBank/DDBJ databases">
        <authorList>
            <consortium name="DOE Joint Genome Institute"/>
            <person name="Mondo S.J."/>
            <person name="Navarro-Mendoza M.I."/>
            <person name="Perez-Arques C."/>
            <person name="Panchal S."/>
            <person name="Nicolas F.E."/>
            <person name="Ganguly P."/>
            <person name="Pangilinan J."/>
            <person name="Grigoriev I."/>
            <person name="Heitman J."/>
            <person name="Sanya K."/>
            <person name="Garre V."/>
        </authorList>
    </citation>
    <scope>NUCLEOTIDE SEQUENCE [LARGE SCALE GENOMIC DNA]</scope>
    <source>
        <strain evidence="12 13">MU402</strain>
    </source>
</reference>
<keyword evidence="2 9" id="KW-0158">Chromosome</keyword>
<keyword evidence="3 9" id="KW-0132">Cell division</keyword>
<dbReference type="Proteomes" id="UP000469890">
    <property type="component" value="Unassembled WGS sequence"/>
</dbReference>
<dbReference type="PANTHER" id="PTHR14281:SF0">
    <property type="entry name" value="KINETOCHORE PROTEIN SPC25"/>
    <property type="match status" value="1"/>
</dbReference>
<comment type="subunit">
    <text evidence="9">Component of the NDC80 complex.</text>
</comment>
<evidence type="ECO:0000256" key="7">
    <source>
        <dbReference type="ARBA" id="ARBA00023306"/>
    </source>
</evidence>
<evidence type="ECO:0000259" key="11">
    <source>
        <dbReference type="Pfam" id="PF08234"/>
    </source>
</evidence>
<evidence type="ECO:0000256" key="5">
    <source>
        <dbReference type="ARBA" id="ARBA00022838"/>
    </source>
</evidence>
<protein>
    <recommendedName>
        <fullName evidence="9">Kinetochore protein SPC25</fullName>
    </recommendedName>
</protein>
<dbReference type="InterPro" id="IPR013255">
    <property type="entry name" value="Spc25_C"/>
</dbReference>
<keyword evidence="7 9" id="KW-0131">Cell cycle</keyword>